<dbReference type="OrthoDB" id="8701611at2"/>
<evidence type="ECO:0000313" key="3">
    <source>
        <dbReference type="EMBL" id="RSZ57520.1"/>
    </source>
</evidence>
<feature type="chain" id="PRO_5019151987" evidence="1">
    <location>
        <begin position="20"/>
        <end position="240"/>
    </location>
</feature>
<dbReference type="InterPro" id="IPR013424">
    <property type="entry name" value="Ice-binding_C"/>
</dbReference>
<evidence type="ECO:0000259" key="2">
    <source>
        <dbReference type="Pfam" id="PF07589"/>
    </source>
</evidence>
<keyword evidence="4" id="KW-1185">Reference proteome</keyword>
<name>A0A430HJ40_9BURK</name>
<evidence type="ECO:0000256" key="1">
    <source>
        <dbReference type="SAM" id="SignalP"/>
    </source>
</evidence>
<dbReference type="Proteomes" id="UP000278085">
    <property type="component" value="Unassembled WGS sequence"/>
</dbReference>
<gene>
    <name evidence="3" type="ORF">EJB06_17620</name>
</gene>
<proteinExistence type="predicted"/>
<feature type="signal peptide" evidence="1">
    <location>
        <begin position="1"/>
        <end position="19"/>
    </location>
</feature>
<feature type="domain" description="Ice-binding protein C-terminal" evidence="2">
    <location>
        <begin position="212"/>
        <end position="235"/>
    </location>
</feature>
<dbReference type="NCBIfam" id="TIGR02595">
    <property type="entry name" value="PEP_CTERM"/>
    <property type="match status" value="1"/>
</dbReference>
<reference evidence="3 4" key="1">
    <citation type="submission" date="2018-12" db="EMBL/GenBank/DDBJ databases">
        <authorList>
            <person name="Yang E."/>
        </authorList>
    </citation>
    <scope>NUCLEOTIDE SEQUENCE [LARGE SCALE GENOMIC DNA]</scope>
    <source>
        <strain evidence="3 4">SOD</strain>
    </source>
</reference>
<dbReference type="EMBL" id="RXLQ01000009">
    <property type="protein sequence ID" value="RSZ57520.1"/>
    <property type="molecule type" value="Genomic_DNA"/>
</dbReference>
<evidence type="ECO:0000313" key="4">
    <source>
        <dbReference type="Proteomes" id="UP000278085"/>
    </source>
</evidence>
<dbReference type="RefSeq" id="WP_126075333.1">
    <property type="nucleotide sequence ID" value="NZ_CP051166.1"/>
</dbReference>
<dbReference type="AlphaFoldDB" id="A0A430HJ40"/>
<protein>
    <submittedName>
        <fullName evidence="3">PEP-CTERM sorting domain-containing protein</fullName>
    </submittedName>
</protein>
<accession>A0A430HJ40</accession>
<comment type="caution">
    <text evidence="3">The sequence shown here is derived from an EMBL/GenBank/DDBJ whole genome shotgun (WGS) entry which is preliminary data.</text>
</comment>
<keyword evidence="1" id="KW-0732">Signal</keyword>
<sequence length="240" mass="25183">MLSKLTIAALFTVSASAQAGVIIGGSTLLDTSSLAQLETWGGKGPIELTNIFTKSNSSTVATFHAAVDKKGPTFSLFKASEDNGKTWKTMGGYKPVSFTTNAGHISSTNPADWTAFIFNLTDSKVWRQTSLYQGFDSNIYGPFFGNSDLRIDASLSVGMSSGWSYGEGCYGPDGFKGKECQRSFVDGSYDNGVNMLVGAIEVFSIASAPPAAVPEPGSLLLVGIGLLGLGAAQRRKTSST</sequence>
<organism evidence="3 4">
    <name type="scientific">Massilia atriviolacea</name>
    <dbReference type="NCBI Taxonomy" id="2495579"/>
    <lineage>
        <taxon>Bacteria</taxon>
        <taxon>Pseudomonadati</taxon>
        <taxon>Pseudomonadota</taxon>
        <taxon>Betaproteobacteria</taxon>
        <taxon>Burkholderiales</taxon>
        <taxon>Oxalobacteraceae</taxon>
        <taxon>Telluria group</taxon>
        <taxon>Massilia</taxon>
    </lineage>
</organism>
<dbReference type="Pfam" id="PF07589">
    <property type="entry name" value="PEP-CTERM"/>
    <property type="match status" value="1"/>
</dbReference>
<dbReference type="NCBIfam" id="NF038124">
    <property type="entry name" value="PEP_CTERM_TLD_A"/>
    <property type="match status" value="1"/>
</dbReference>